<gene>
    <name evidence="2" type="ORF">SAMN05192585_11253</name>
</gene>
<dbReference type="OrthoDB" id="2365850at2"/>
<dbReference type="AlphaFoldDB" id="A0A1G9Z109"/>
<keyword evidence="3" id="KW-1185">Reference proteome</keyword>
<dbReference type="EMBL" id="FNID01000012">
    <property type="protein sequence ID" value="SDN14990.1"/>
    <property type="molecule type" value="Genomic_DNA"/>
</dbReference>
<protein>
    <submittedName>
        <fullName evidence="2">Phage minor structural protein GP20</fullName>
    </submittedName>
</protein>
<evidence type="ECO:0000313" key="2">
    <source>
        <dbReference type="EMBL" id="SDN14990.1"/>
    </source>
</evidence>
<feature type="region of interest" description="Disordered" evidence="1">
    <location>
        <begin position="147"/>
        <end position="177"/>
    </location>
</feature>
<accession>A0A1G9Z109</accession>
<dbReference type="Pfam" id="PF06810">
    <property type="entry name" value="Phage_scaffold"/>
    <property type="match status" value="1"/>
</dbReference>
<proteinExistence type="predicted"/>
<dbReference type="STRING" id="258515.SAMN05192585_11253"/>
<dbReference type="InterPro" id="IPR009636">
    <property type="entry name" value="SCAF"/>
</dbReference>
<evidence type="ECO:0000256" key="1">
    <source>
        <dbReference type="SAM" id="MobiDB-lite"/>
    </source>
</evidence>
<reference evidence="2 3" key="1">
    <citation type="submission" date="2016-10" db="EMBL/GenBank/DDBJ databases">
        <authorList>
            <person name="de Groot N.N."/>
        </authorList>
    </citation>
    <scope>NUCLEOTIDE SEQUENCE [LARGE SCALE GENOMIC DNA]</scope>
    <source>
        <strain evidence="2 3">CGMCC 1.5012</strain>
    </source>
</reference>
<dbReference type="RefSeq" id="WP_092639460.1">
    <property type="nucleotide sequence ID" value="NZ_FNID01000012.1"/>
</dbReference>
<sequence>MEFLKAILKAQGLDDEKIEAIYAVATKEAPKHYIPKDVYNAKVGELATVTASLEAKDKELAAAKEFEGKYNTTITEFTNYKTGVEKEKANAQKKAAVVQGLKSANANPDAVDLLASIFDLDKVELDEKGAVKDWDNQLKSLKESKAGLFGTPQQKPNYGGFNPPAGGSGDPGEPKSLGEAVAQFYSQK</sequence>
<organism evidence="2 3">
    <name type="scientific">Acetanaerobacterium elongatum</name>
    <dbReference type="NCBI Taxonomy" id="258515"/>
    <lineage>
        <taxon>Bacteria</taxon>
        <taxon>Bacillati</taxon>
        <taxon>Bacillota</taxon>
        <taxon>Clostridia</taxon>
        <taxon>Eubacteriales</taxon>
        <taxon>Oscillospiraceae</taxon>
        <taxon>Acetanaerobacterium</taxon>
    </lineage>
</organism>
<name>A0A1G9Z109_9FIRM</name>
<evidence type="ECO:0000313" key="3">
    <source>
        <dbReference type="Proteomes" id="UP000199182"/>
    </source>
</evidence>
<dbReference type="Proteomes" id="UP000199182">
    <property type="component" value="Unassembled WGS sequence"/>
</dbReference>